<dbReference type="KEGG" id="gog:C1280_20985"/>
<feature type="compositionally biased region" description="Pro residues" evidence="1">
    <location>
        <begin position="26"/>
        <end position="47"/>
    </location>
</feature>
<reference evidence="2 3" key="1">
    <citation type="submission" date="2018-01" db="EMBL/GenBank/DDBJ databases">
        <title>G. obscuriglobus.</title>
        <authorList>
            <person name="Franke J."/>
            <person name="Blomberg W."/>
            <person name="Selmecki A."/>
        </authorList>
    </citation>
    <scope>NUCLEOTIDE SEQUENCE [LARGE SCALE GENOMIC DNA]</scope>
    <source>
        <strain evidence="2 3">DSM 5831</strain>
    </source>
</reference>
<dbReference type="OrthoDB" id="292584at2"/>
<protein>
    <submittedName>
        <fullName evidence="2">YceK/YidQ family lipoprotein</fullName>
    </submittedName>
</protein>
<gene>
    <name evidence="2" type="ORF">C1280_20985</name>
</gene>
<name>A0A2Z3GZM0_9BACT</name>
<keyword evidence="3" id="KW-1185">Reference proteome</keyword>
<dbReference type="InterPro" id="IPR010780">
    <property type="entry name" value="DUF1375"/>
</dbReference>
<sequence length="198" mass="21058">MSVSSRSNEIRMVPVRDGPRHGSPRLPIPPETSRPGRFPPPARPPNPINRTGGAGHAAPAFGVIRMGGRNKLVIAALAAALGGGCGTVDNVRRPVYPLPNSPNTHVCRVYGGVRGDFGMMTEYPWRDTPSFIDYIVLPVMSAIDLGLSAFGDTVTLPYTVGVEVWRAFNPDPPPPRESLQVPVTVAEPAPPTGQVAQP</sequence>
<evidence type="ECO:0000313" key="2">
    <source>
        <dbReference type="EMBL" id="AWM39213.1"/>
    </source>
</evidence>
<feature type="region of interest" description="Disordered" evidence="1">
    <location>
        <begin position="1"/>
        <end position="54"/>
    </location>
</feature>
<proteinExistence type="predicted"/>
<feature type="region of interest" description="Disordered" evidence="1">
    <location>
        <begin position="171"/>
        <end position="198"/>
    </location>
</feature>
<accession>A0A2Z3GZM0</accession>
<evidence type="ECO:0000313" key="3">
    <source>
        <dbReference type="Proteomes" id="UP000245802"/>
    </source>
</evidence>
<dbReference type="EMBL" id="CP025958">
    <property type="protein sequence ID" value="AWM39213.1"/>
    <property type="molecule type" value="Genomic_DNA"/>
</dbReference>
<organism evidence="2 3">
    <name type="scientific">Gemmata obscuriglobus</name>
    <dbReference type="NCBI Taxonomy" id="114"/>
    <lineage>
        <taxon>Bacteria</taxon>
        <taxon>Pseudomonadati</taxon>
        <taxon>Planctomycetota</taxon>
        <taxon>Planctomycetia</taxon>
        <taxon>Gemmatales</taxon>
        <taxon>Gemmataceae</taxon>
        <taxon>Gemmata</taxon>
    </lineage>
</organism>
<evidence type="ECO:0000256" key="1">
    <source>
        <dbReference type="SAM" id="MobiDB-lite"/>
    </source>
</evidence>
<dbReference type="Pfam" id="PF07119">
    <property type="entry name" value="DUF1375"/>
    <property type="match status" value="1"/>
</dbReference>
<dbReference type="Proteomes" id="UP000245802">
    <property type="component" value="Chromosome"/>
</dbReference>
<keyword evidence="2" id="KW-0449">Lipoprotein</keyword>
<dbReference type="AlphaFoldDB" id="A0A2Z3GZM0"/>